<dbReference type="Gene3D" id="3.30.700.10">
    <property type="entry name" value="Glycoprotein, Type 4 Pilin"/>
    <property type="match status" value="1"/>
</dbReference>
<comment type="caution">
    <text evidence="2">The sequence shown here is derived from an EMBL/GenBank/DDBJ whole genome shotgun (WGS) entry which is preliminary data.</text>
</comment>
<evidence type="ECO:0000313" key="2">
    <source>
        <dbReference type="EMBL" id="TRW50463.1"/>
    </source>
</evidence>
<gene>
    <name evidence="2" type="ORF">FM042_06460</name>
</gene>
<dbReference type="RefSeq" id="WP_143235488.1">
    <property type="nucleotide sequence ID" value="NZ_VJWL01000001.1"/>
</dbReference>
<reference evidence="2 3" key="1">
    <citation type="submission" date="2019-07" db="EMBL/GenBank/DDBJ databases">
        <authorList>
            <person name="Yang M."/>
            <person name="Zhao D."/>
            <person name="Xiang H."/>
        </authorList>
    </citation>
    <scope>NUCLEOTIDE SEQUENCE [LARGE SCALE GENOMIC DNA]</scope>
    <source>
        <strain evidence="2 3">IM1326</strain>
    </source>
</reference>
<sequence>MKQQRGFTLVELIIVIVILGILAVTAAPRFFDFSDQARSSTIEGLKAAVQGASEIGYANNALSGSAAYPLGQDLIDDYLNITSVEAGDYDNDYEGNDEWVYAVDGDILYITLTSVLGNADALDHDDISATECFLSYDGSVEPPLIVTDTEGC</sequence>
<dbReference type="InterPro" id="IPR045584">
    <property type="entry name" value="Pilin-like"/>
</dbReference>
<keyword evidence="1" id="KW-0472">Membrane</keyword>
<dbReference type="SUPFAM" id="SSF54523">
    <property type="entry name" value="Pili subunits"/>
    <property type="match status" value="1"/>
</dbReference>
<keyword evidence="1" id="KW-0812">Transmembrane</keyword>
<organism evidence="2 3">
    <name type="scientific">Aliidiomarina halalkaliphila</name>
    <dbReference type="NCBI Taxonomy" id="2593535"/>
    <lineage>
        <taxon>Bacteria</taxon>
        <taxon>Pseudomonadati</taxon>
        <taxon>Pseudomonadota</taxon>
        <taxon>Gammaproteobacteria</taxon>
        <taxon>Alteromonadales</taxon>
        <taxon>Idiomarinaceae</taxon>
        <taxon>Aliidiomarina</taxon>
    </lineage>
</organism>
<dbReference type="NCBIfam" id="TIGR02532">
    <property type="entry name" value="IV_pilin_GFxxxE"/>
    <property type="match status" value="1"/>
</dbReference>
<proteinExistence type="predicted"/>
<protein>
    <submittedName>
        <fullName evidence="2">Prepilin-type N-terminal cleavage/methylation domain-containing protein</fullName>
    </submittedName>
</protein>
<evidence type="ECO:0000313" key="3">
    <source>
        <dbReference type="Proteomes" id="UP000320359"/>
    </source>
</evidence>
<accession>A0A552X799</accession>
<dbReference type="InterPro" id="IPR012902">
    <property type="entry name" value="N_methyl_site"/>
</dbReference>
<keyword evidence="1" id="KW-1133">Transmembrane helix</keyword>
<dbReference type="PROSITE" id="PS00409">
    <property type="entry name" value="PROKAR_NTER_METHYL"/>
    <property type="match status" value="1"/>
</dbReference>
<dbReference type="Proteomes" id="UP000320359">
    <property type="component" value="Unassembled WGS sequence"/>
</dbReference>
<keyword evidence="3" id="KW-1185">Reference proteome</keyword>
<evidence type="ECO:0000256" key="1">
    <source>
        <dbReference type="SAM" id="Phobius"/>
    </source>
</evidence>
<dbReference type="OrthoDB" id="5902365at2"/>
<dbReference type="Pfam" id="PF07963">
    <property type="entry name" value="N_methyl"/>
    <property type="match status" value="1"/>
</dbReference>
<name>A0A552X799_9GAMM</name>
<dbReference type="EMBL" id="VJWL01000001">
    <property type="protein sequence ID" value="TRW50463.1"/>
    <property type="molecule type" value="Genomic_DNA"/>
</dbReference>
<dbReference type="AlphaFoldDB" id="A0A552X799"/>
<feature type="transmembrane region" description="Helical" evidence="1">
    <location>
        <begin position="12"/>
        <end position="31"/>
    </location>
</feature>